<dbReference type="RefSeq" id="WP_096038211.1">
    <property type="nucleotide sequence ID" value="NZ_BJXY01000057.1"/>
</dbReference>
<evidence type="ECO:0008006" key="4">
    <source>
        <dbReference type="Google" id="ProtNLM"/>
    </source>
</evidence>
<feature type="chain" id="PRO_5041407912" description="Lipoprotein" evidence="1">
    <location>
        <begin position="21"/>
        <end position="151"/>
    </location>
</feature>
<dbReference type="AlphaFoldDB" id="A0AA37S6C9"/>
<evidence type="ECO:0000313" key="3">
    <source>
        <dbReference type="Proteomes" id="UP001161408"/>
    </source>
</evidence>
<keyword evidence="1" id="KW-0732">Signal</keyword>
<dbReference type="Proteomes" id="UP001161408">
    <property type="component" value="Unassembled WGS sequence"/>
</dbReference>
<dbReference type="PROSITE" id="PS51257">
    <property type="entry name" value="PROKAR_LIPOPROTEIN"/>
    <property type="match status" value="1"/>
</dbReference>
<reference evidence="2" key="1">
    <citation type="journal article" date="2014" name="Int. J. Syst. Evol. Microbiol.">
        <title>Complete genome sequence of Corynebacterium casei LMG S-19264T (=DSM 44701T), isolated from a smear-ripened cheese.</title>
        <authorList>
            <consortium name="US DOE Joint Genome Institute (JGI-PGF)"/>
            <person name="Walter F."/>
            <person name="Albersmeier A."/>
            <person name="Kalinowski J."/>
            <person name="Ruckert C."/>
        </authorList>
    </citation>
    <scope>NUCLEOTIDE SEQUENCE</scope>
    <source>
        <strain evidence="2">NBRC 103034</strain>
    </source>
</reference>
<reference evidence="2" key="2">
    <citation type="submission" date="2023-01" db="EMBL/GenBank/DDBJ databases">
        <title>Draft genome sequence of Pseudoalteromonas tetraodonis strain NBRC 103034.</title>
        <authorList>
            <person name="Sun Q."/>
            <person name="Mori K."/>
        </authorList>
    </citation>
    <scope>NUCLEOTIDE SEQUENCE</scope>
    <source>
        <strain evidence="2">NBRC 103034</strain>
    </source>
</reference>
<protein>
    <recommendedName>
        <fullName evidence="4">Lipoprotein</fullName>
    </recommendedName>
</protein>
<evidence type="ECO:0000256" key="1">
    <source>
        <dbReference type="SAM" id="SignalP"/>
    </source>
</evidence>
<comment type="caution">
    <text evidence="2">The sequence shown here is derived from an EMBL/GenBank/DDBJ whole genome shotgun (WGS) entry which is preliminary data.</text>
</comment>
<dbReference type="EMBL" id="BSNE01000019">
    <property type="protein sequence ID" value="GLQ03925.1"/>
    <property type="molecule type" value="Genomic_DNA"/>
</dbReference>
<keyword evidence="3" id="KW-1185">Reference proteome</keyword>
<sequence>MLNKKSILLVASILTIGGCASPGPMQTTTGPINTSAFEPVILDTVKDGSKKVHFKEWTTMYENKELQQWGVFFITDKGAYMAEWDMRGYEYNLRYKLPINELNTVSDDMVVRDMWVDSNLLILKDKSGHEVGFALNGKNAARAILKEISAK</sequence>
<feature type="signal peptide" evidence="1">
    <location>
        <begin position="1"/>
        <end position="20"/>
    </location>
</feature>
<proteinExistence type="predicted"/>
<name>A0AA37S6C9_9GAMM</name>
<evidence type="ECO:0000313" key="2">
    <source>
        <dbReference type="EMBL" id="GLQ03925.1"/>
    </source>
</evidence>
<gene>
    <name evidence="2" type="ORF">GCM10007914_28060</name>
</gene>
<organism evidence="2 3">
    <name type="scientific">Pseudoalteromonas tetraodonis GFC</name>
    <dbReference type="NCBI Taxonomy" id="1315271"/>
    <lineage>
        <taxon>Bacteria</taxon>
        <taxon>Pseudomonadati</taxon>
        <taxon>Pseudomonadota</taxon>
        <taxon>Gammaproteobacteria</taxon>
        <taxon>Alteromonadales</taxon>
        <taxon>Pseudoalteromonadaceae</taxon>
        <taxon>Pseudoalteromonas</taxon>
    </lineage>
</organism>
<accession>A0AA37S6C9</accession>